<proteinExistence type="predicted"/>
<feature type="compositionally biased region" description="Basic and acidic residues" evidence="1">
    <location>
        <begin position="86"/>
        <end position="104"/>
    </location>
</feature>
<name>A0A089MTH9_PAEBO</name>
<evidence type="ECO:0000313" key="3">
    <source>
        <dbReference type="Proteomes" id="UP000029518"/>
    </source>
</evidence>
<dbReference type="Proteomes" id="UP000029518">
    <property type="component" value="Chromosome"/>
</dbReference>
<reference evidence="2" key="1">
    <citation type="submission" date="2014-08" db="EMBL/GenBank/DDBJ databases">
        <title>Comparative genomics of the Paenibacillus odorifer group.</title>
        <authorList>
            <person name="den Bakker H.C."/>
            <person name="Tsai Y.-C.Y.-C."/>
            <person name="Martin N."/>
            <person name="Korlach J."/>
            <person name="Wiedmann M."/>
        </authorList>
    </citation>
    <scope>NUCLEOTIDE SEQUENCE [LARGE SCALE GENOMIC DNA]</scope>
    <source>
        <strain evidence="2">DSM 13188</strain>
    </source>
</reference>
<organism evidence="2 3">
    <name type="scientific">Paenibacillus borealis</name>
    <dbReference type="NCBI Taxonomy" id="160799"/>
    <lineage>
        <taxon>Bacteria</taxon>
        <taxon>Bacillati</taxon>
        <taxon>Bacillota</taxon>
        <taxon>Bacilli</taxon>
        <taxon>Bacillales</taxon>
        <taxon>Paenibacillaceae</taxon>
        <taxon>Paenibacillus</taxon>
    </lineage>
</organism>
<dbReference type="OrthoDB" id="2594758at2"/>
<dbReference type="Pfam" id="PF14282">
    <property type="entry name" value="FlxA"/>
    <property type="match status" value="1"/>
</dbReference>
<feature type="region of interest" description="Disordered" evidence="1">
    <location>
        <begin position="1"/>
        <end position="39"/>
    </location>
</feature>
<dbReference type="KEGG" id="pbd:PBOR_24490"/>
<dbReference type="EMBL" id="CP009285">
    <property type="protein sequence ID" value="AIQ59754.1"/>
    <property type="molecule type" value="Genomic_DNA"/>
</dbReference>
<evidence type="ECO:0000256" key="1">
    <source>
        <dbReference type="SAM" id="MobiDB-lite"/>
    </source>
</evidence>
<gene>
    <name evidence="2" type="ORF">PBOR_24490</name>
</gene>
<feature type="region of interest" description="Disordered" evidence="1">
    <location>
        <begin position="86"/>
        <end position="105"/>
    </location>
</feature>
<keyword evidence="3" id="KW-1185">Reference proteome</keyword>
<protein>
    <submittedName>
        <fullName evidence="2">Uncharacterized protein</fullName>
    </submittedName>
</protein>
<sequence length="273" mass="29952">MSSVTSTSSQSSMPVSSTSHQVKSNSRDKEIQSLIKQKSNLNEQIEAVRSNENLDKKLKQERVQALKASIQEVDAQIAQIKAEQMQEKLESSKPKQTEAKKAESDTYTDINAESMHALIKNSTTYDRMGKLVNLSKQLEGEIKPIQSEIKMERDRLANNPTNDIGRPLMLENAERIIFQAKREEILDMKSTIRRIDSKIGDLVTELKDNSKAAAKDSIIPSSPSRTEDTEETNETNKSTKSGDKSSTVEAAGSGGAGPVTGSAPASASLDIWV</sequence>
<dbReference type="AlphaFoldDB" id="A0A089MTH9"/>
<dbReference type="HOGENOM" id="CLU_1057050_0_0_9"/>
<dbReference type="RefSeq" id="WP_042215918.1">
    <property type="nucleotide sequence ID" value="NZ_CP009285.1"/>
</dbReference>
<feature type="region of interest" description="Disordered" evidence="1">
    <location>
        <begin position="210"/>
        <end position="273"/>
    </location>
</feature>
<evidence type="ECO:0000313" key="2">
    <source>
        <dbReference type="EMBL" id="AIQ59754.1"/>
    </source>
</evidence>
<feature type="compositionally biased region" description="Low complexity" evidence="1">
    <location>
        <begin position="1"/>
        <end position="19"/>
    </location>
</feature>
<dbReference type="InterPro" id="IPR025577">
    <property type="entry name" value="FlxA"/>
</dbReference>
<accession>A0A089MTH9</accession>